<dbReference type="PIRSF" id="PIRSF000980">
    <property type="entry name" value="RecC"/>
    <property type="match status" value="1"/>
</dbReference>
<proteinExistence type="inferred from homology"/>
<sequence>MPTASTRFRLISGNRLDRLAGLLGERLATPLDVDSLAPDVILIPQPTLRHWLLQTLAERHGVAANLDLCTPSEFVWRLLRADRADLPDQSPWDRDHLRWRLYALLGAQPGSLPPPVRRHLQRAGGSGDPREVALARLGLAESLAGAFDKYQAYRPDWLRDWEAGHPESRDDWQAQLWRQMRHRQPGAHRAALLADWLARHDRESPAATGIAPPGLPPRLVAFGTIHVSPDVLHLLAVVGQWIDLDFHLPTPSAEYWGDVESLRERLRRDGPQSLPAALADAQRDNPLLMAWGAGGREIVAQLFAYDVLLPHSELECFVAPGRDTLLHRLQQDVLDRAAPVPSAFDPGDVSLQLHACHSKLREVEVLHDQLRGLLEDPRFDPPLQPSEIAVLAPDIAEYLPLARAVFGGIAPDDPRWIPFSLADRPQVQSHPLVPLLPTLLGLADAPLTAGLFRDLLATPAIAHALGLDAARRAKIDDWFEAAGIRWGEDAQARERAGAGRWREYSFDFGIERLLGGYASGDAAEVEVDAALIAPYPELEGADAELLDGALALYRRLRAFAAWAREPRDAGAWRETLATLLQDLLAPVPQDDAEAQARRLLLETLDDFAAEAAEAGPLPAALVQRALHDTLERASPHRPWLSGGVVFAGMVPLRTVPFRVICLLGLDADAYPRREPGDDINRLVDAIQGRAPRRLGDRSVREDDRFLFLQLLCAAGDVFYLSYGGRDARDGSMREPSPVVAELLDAVEAMHGEAVRDALCVDHPLQPFSPRAFGADDEGGIEPRRFSYRGEWRADAVDARDLRAVPAFVADTLSVATPDALDDEVPDREALQRFFANPAKAWLRGRLGLRLPETADDAPDREPLGHDRLLRYQVLDALLDAPMDADPDSDVVPRRLRARGLLPPGRDGEQLAADAGVDAASLRAARAAAIGDASPTVIEGDAGLGIDFRFDDVYDGRRVIASAGSLGGKRVLQAGIDHLLLASALGEAASTRLLGLENGKGKDAGRVWSGVSREQAQARLRVLLDLWREGQAAPLPFAPKAAHAYAEHFAAKGDAFAAWRKACDAFAPHEFAGESDDAWLRLAFRPDGLLDAIDGRFGVRFRELAVRVFDTTGLGA</sequence>
<dbReference type="HAMAP" id="MF_01486">
    <property type="entry name" value="RecC"/>
    <property type="match status" value="1"/>
</dbReference>
<evidence type="ECO:0000256" key="4">
    <source>
        <dbReference type="ARBA" id="ARBA00022801"/>
    </source>
</evidence>
<keyword evidence="5 10" id="KW-0347">Helicase</keyword>
<keyword evidence="4 10" id="KW-0378">Hydrolase</keyword>
<comment type="caution">
    <text evidence="12">The sequence shown here is derived from an EMBL/GenBank/DDBJ whole genome shotgun (WGS) entry which is preliminary data.</text>
</comment>
<keyword evidence="2 10" id="KW-0547">Nucleotide-binding</keyword>
<dbReference type="SUPFAM" id="SSF52540">
    <property type="entry name" value="P-loop containing nucleoside triphosphate hydrolases"/>
    <property type="match status" value="2"/>
</dbReference>
<evidence type="ECO:0000256" key="1">
    <source>
        <dbReference type="ARBA" id="ARBA00022722"/>
    </source>
</evidence>
<dbReference type="Gene3D" id="3.40.50.10930">
    <property type="match status" value="1"/>
</dbReference>
<keyword evidence="8 10" id="KW-0238">DNA-binding</keyword>
<dbReference type="Gene3D" id="1.10.10.990">
    <property type="match status" value="1"/>
</dbReference>
<protein>
    <recommendedName>
        <fullName evidence="10">RecBCD enzyme subunit RecC</fullName>
    </recommendedName>
    <alternativeName>
        <fullName evidence="10">Exonuclease V subunit RecC</fullName>
        <shortName evidence="10">ExoV subunit RecC</shortName>
    </alternativeName>
    <alternativeName>
        <fullName evidence="10">Helicase/nuclease RecBCD subunit RecC</fullName>
    </alternativeName>
</protein>
<evidence type="ECO:0000256" key="8">
    <source>
        <dbReference type="ARBA" id="ARBA00023125"/>
    </source>
</evidence>
<accession>A0ABW2YA01</accession>
<dbReference type="GO" id="GO:0008854">
    <property type="term" value="F:exodeoxyribonuclease V activity"/>
    <property type="evidence" value="ECO:0007669"/>
    <property type="project" value="UniProtKB-EC"/>
</dbReference>
<keyword evidence="7 10" id="KW-0067">ATP-binding</keyword>
<dbReference type="Proteomes" id="UP001597110">
    <property type="component" value="Unassembled WGS sequence"/>
</dbReference>
<dbReference type="RefSeq" id="WP_386822580.1">
    <property type="nucleotide sequence ID" value="NZ_JBHTIF010000001.1"/>
</dbReference>
<evidence type="ECO:0000256" key="6">
    <source>
        <dbReference type="ARBA" id="ARBA00022839"/>
    </source>
</evidence>
<keyword evidence="1 10" id="KW-0540">Nuclease</keyword>
<keyword evidence="9 10" id="KW-0234">DNA repair</keyword>
<dbReference type="InterPro" id="IPR006697">
    <property type="entry name" value="RecC"/>
</dbReference>
<feature type="domain" description="RecC C-terminal" evidence="11">
    <location>
        <begin position="827"/>
        <end position="1047"/>
    </location>
</feature>
<evidence type="ECO:0000256" key="5">
    <source>
        <dbReference type="ARBA" id="ARBA00022806"/>
    </source>
</evidence>
<comment type="miscellaneous">
    <text evidence="10">In the RecBCD complex, RecB has a slow 3'-5' helicase, an exonuclease activity and loads RecA onto ssDNA, RecD has a fast 5'-3' helicase activity, while RecC stimulates the ATPase and processivity of the RecB helicase and contributes to recognition of the Chi site.</text>
</comment>
<keyword evidence="3 10" id="KW-0227">DNA damage</keyword>
<evidence type="ECO:0000256" key="2">
    <source>
        <dbReference type="ARBA" id="ARBA00022741"/>
    </source>
</evidence>
<keyword evidence="6 10" id="KW-0269">Exonuclease</keyword>
<dbReference type="NCBIfam" id="TIGR01450">
    <property type="entry name" value="recC"/>
    <property type="match status" value="1"/>
</dbReference>
<keyword evidence="13" id="KW-1185">Reference proteome</keyword>
<evidence type="ECO:0000256" key="3">
    <source>
        <dbReference type="ARBA" id="ARBA00022763"/>
    </source>
</evidence>
<evidence type="ECO:0000256" key="9">
    <source>
        <dbReference type="ARBA" id="ARBA00023204"/>
    </source>
</evidence>
<dbReference type="Pfam" id="PF17946">
    <property type="entry name" value="RecC_C"/>
    <property type="match status" value="1"/>
</dbReference>
<gene>
    <name evidence="10 12" type="primary">recC</name>
    <name evidence="12" type="ORF">ACFQ0E_04990</name>
</gene>
<dbReference type="Gene3D" id="3.40.50.300">
    <property type="entry name" value="P-loop containing nucleotide triphosphate hydrolases"/>
    <property type="match status" value="2"/>
</dbReference>
<dbReference type="InterPro" id="IPR013986">
    <property type="entry name" value="DExx_box_DNA_helicase_dom_sf"/>
</dbReference>
<dbReference type="EMBL" id="JBHTIF010000001">
    <property type="protein sequence ID" value="MFD0724953.1"/>
    <property type="molecule type" value="Genomic_DNA"/>
</dbReference>
<evidence type="ECO:0000313" key="12">
    <source>
        <dbReference type="EMBL" id="MFD0724953.1"/>
    </source>
</evidence>
<evidence type="ECO:0000313" key="13">
    <source>
        <dbReference type="Proteomes" id="UP001597110"/>
    </source>
</evidence>
<comment type="subunit">
    <text evidence="10">Heterotrimer of RecB, RecC and RecD. All subunits contribute to DNA-binding.</text>
</comment>
<evidence type="ECO:0000256" key="10">
    <source>
        <dbReference type="HAMAP-Rule" id="MF_01486"/>
    </source>
</evidence>
<dbReference type="InterPro" id="IPR027417">
    <property type="entry name" value="P-loop_NTPase"/>
</dbReference>
<dbReference type="InterPro" id="IPR041500">
    <property type="entry name" value="RecC_C"/>
</dbReference>
<dbReference type="PANTHER" id="PTHR30591">
    <property type="entry name" value="RECBCD ENZYME SUBUNIT RECC"/>
    <property type="match status" value="1"/>
</dbReference>
<dbReference type="Pfam" id="PF04257">
    <property type="entry name" value="Exonuc_V_gamma"/>
    <property type="match status" value="1"/>
</dbReference>
<evidence type="ECO:0000259" key="11">
    <source>
        <dbReference type="Pfam" id="PF17946"/>
    </source>
</evidence>
<comment type="function">
    <text evidence="10">A helicase/nuclease that prepares dsDNA breaks (DSB) for recombinational DNA repair. Binds to DSBs and unwinds DNA via a highly rapid and processive ATP-dependent bidirectional helicase activity. Unwinds dsDNA until it encounters a Chi (crossover hotspot instigator) sequence from the 3' direction. Cuts ssDNA a few nucleotides 3' to the Chi site. The properties and activities of the enzyme are changed at Chi. The Chi-altered holoenzyme produces a long 3'-ssDNA overhang and facilitates RecA-binding to the ssDNA for homologous DNA recombination and repair. Holoenzyme degrades any linearized DNA that is unable to undergo homologous recombination. In the holoenzyme this subunit recognizes the wild-type Chi sequence, and when added to isolated RecB increases its ATP-dependent helicase processivity.</text>
</comment>
<dbReference type="Gene3D" id="1.10.10.160">
    <property type="match status" value="1"/>
</dbReference>
<reference evidence="13" key="1">
    <citation type="journal article" date="2019" name="Int. J. Syst. Evol. Microbiol.">
        <title>The Global Catalogue of Microorganisms (GCM) 10K type strain sequencing project: providing services to taxonomists for standard genome sequencing and annotation.</title>
        <authorList>
            <consortium name="The Broad Institute Genomics Platform"/>
            <consortium name="The Broad Institute Genome Sequencing Center for Infectious Disease"/>
            <person name="Wu L."/>
            <person name="Ma J."/>
        </authorList>
    </citation>
    <scope>NUCLEOTIDE SEQUENCE [LARGE SCALE GENOMIC DNA]</scope>
    <source>
        <strain evidence="13">CCUG 55585</strain>
    </source>
</reference>
<organism evidence="12 13">
    <name type="scientific">Lysobacter brunescens</name>
    <dbReference type="NCBI Taxonomy" id="262323"/>
    <lineage>
        <taxon>Bacteria</taxon>
        <taxon>Pseudomonadati</taxon>
        <taxon>Pseudomonadota</taxon>
        <taxon>Gammaproteobacteria</taxon>
        <taxon>Lysobacterales</taxon>
        <taxon>Lysobacteraceae</taxon>
        <taxon>Lysobacter</taxon>
    </lineage>
</organism>
<dbReference type="InterPro" id="IPR011335">
    <property type="entry name" value="Restrct_endonuc-II-like"/>
</dbReference>
<name>A0ABW2YA01_9GAMM</name>
<dbReference type="PANTHER" id="PTHR30591:SF1">
    <property type="entry name" value="RECBCD ENZYME SUBUNIT RECC"/>
    <property type="match status" value="1"/>
</dbReference>
<comment type="similarity">
    <text evidence="10">Belongs to the RecC family.</text>
</comment>
<dbReference type="SUPFAM" id="SSF52980">
    <property type="entry name" value="Restriction endonuclease-like"/>
    <property type="match status" value="1"/>
</dbReference>
<evidence type="ECO:0000256" key="7">
    <source>
        <dbReference type="ARBA" id="ARBA00022840"/>
    </source>
</evidence>